<gene>
    <name evidence="2" type="ORF">PCOR1329_LOCUS68885</name>
</gene>
<reference evidence="2" key="1">
    <citation type="submission" date="2023-10" db="EMBL/GenBank/DDBJ databases">
        <authorList>
            <person name="Chen Y."/>
            <person name="Shah S."/>
            <person name="Dougan E. K."/>
            <person name="Thang M."/>
            <person name="Chan C."/>
        </authorList>
    </citation>
    <scope>NUCLEOTIDE SEQUENCE [LARGE SCALE GENOMIC DNA]</scope>
</reference>
<protein>
    <submittedName>
        <fullName evidence="2">Uncharacterized protein</fullName>
    </submittedName>
</protein>
<name>A0ABN9WN06_9DINO</name>
<keyword evidence="3" id="KW-1185">Reference proteome</keyword>
<evidence type="ECO:0000256" key="1">
    <source>
        <dbReference type="SAM" id="MobiDB-lite"/>
    </source>
</evidence>
<sequence length="353" mass="35923">MTATTVSSSTSATSTSFSSTSGTLTSISVTSSTTTSRSDTTTTGTSATSLSASSTATTTSYMDYTLLPPGQTCHEAGMQDIQVSAECFGPAMVSVNLSSAGTQDFTDDAMPFTCVHVASKDAVYFGDSSSDTASPNPTYQYICIGILTTTVTSVSSTSGSSTSVTSMTSRSSTGSSRTLTSSSIASSSTSMTSSSSSSITSMTSSRTLTSSSSSTSVSSSTASSSSTATITSASSSTTVHSTTGTGSRMSSGTSSTNIATDRIQDSVSNSEAPLQLSGSIWASFADPDALWNDSEAADTVLNAFRLTISQVVSIPASCVSVWYGKSRRVRAATRRLTGETLEVEFSIDVPLDS</sequence>
<dbReference type="Proteomes" id="UP001189429">
    <property type="component" value="Unassembled WGS sequence"/>
</dbReference>
<dbReference type="EMBL" id="CAUYUJ010019012">
    <property type="protein sequence ID" value="CAK0888013.1"/>
    <property type="molecule type" value="Genomic_DNA"/>
</dbReference>
<feature type="compositionally biased region" description="Low complexity" evidence="1">
    <location>
        <begin position="154"/>
        <end position="256"/>
    </location>
</feature>
<proteinExistence type="predicted"/>
<comment type="caution">
    <text evidence="2">The sequence shown here is derived from an EMBL/GenBank/DDBJ whole genome shotgun (WGS) entry which is preliminary data.</text>
</comment>
<accession>A0ABN9WN06</accession>
<organism evidence="2 3">
    <name type="scientific">Prorocentrum cordatum</name>
    <dbReference type="NCBI Taxonomy" id="2364126"/>
    <lineage>
        <taxon>Eukaryota</taxon>
        <taxon>Sar</taxon>
        <taxon>Alveolata</taxon>
        <taxon>Dinophyceae</taxon>
        <taxon>Prorocentrales</taxon>
        <taxon>Prorocentraceae</taxon>
        <taxon>Prorocentrum</taxon>
    </lineage>
</organism>
<feature type="region of interest" description="Disordered" evidence="1">
    <location>
        <begin position="154"/>
        <end position="257"/>
    </location>
</feature>
<evidence type="ECO:0000313" key="2">
    <source>
        <dbReference type="EMBL" id="CAK0888013.1"/>
    </source>
</evidence>
<feature type="region of interest" description="Disordered" evidence="1">
    <location>
        <begin position="1"/>
        <end position="49"/>
    </location>
</feature>
<feature type="non-terminal residue" evidence="2">
    <location>
        <position position="353"/>
    </location>
</feature>
<evidence type="ECO:0000313" key="3">
    <source>
        <dbReference type="Proteomes" id="UP001189429"/>
    </source>
</evidence>